<evidence type="ECO:0000313" key="3">
    <source>
        <dbReference type="Proteomes" id="UP000022910"/>
    </source>
</evidence>
<dbReference type="PROSITE" id="PS50879">
    <property type="entry name" value="RNASE_H_1"/>
    <property type="match status" value="1"/>
</dbReference>
<accession>A0A015IN35</accession>
<dbReference type="SUPFAM" id="SSF53098">
    <property type="entry name" value="Ribonuclease H-like"/>
    <property type="match status" value="1"/>
</dbReference>
<sequence length="660" mass="74470">MNWPDLRYLGLIGRKGRIPTWFKFIKENFLSSSSSSLLLPLYFINSSFTLASPCLLDHTVKDYHFYPQWTINFDSTTQTLSVGRVCITYKKQNSAIMSHWLPVSSSADERSYNSCPGCSLNIPALSKKSAIKQRCNSEKCFFNVILSDTVGYPTRNAKSYATSLALVHLTNPSLPTSSILSSSFMDKTEDDVLPLSIQSLYTDGSFRSATDFSPSSMTSAWLALDDDGLILESSSLQIPSCFPSALRSEICAVVLGLIALSHGSSISIYTDCSQLISLWKRFVDVPFSPKLLREQNHLLWLSIRHLVKDRNLTVDLIKVPAHSDDIYNAQANSLAKDTHLSLQPSVSPLAFCHVPCLLTFNSLPIDMNIRHFLRSIADARALLSFCSMVRFTALGSPSLFDWAGIHYCLSQIKGFASHKNGHPEFWIFRIKLFLDMLPTLTTLQQRKPYLYSPDWLCPQCNSAPEDLNHLWTCPYILPELNPCLTHRSEVVKFRDSCLSSFLSLKPLDSKFQTEFSALDCWNYETPSPSCLWLTKGLLPAHLTKFLNIYFPLSVIYKTISPLLNDFQVELYGEIWLCQNVLFHAWEESQGILAASKLRGPSSKPPSTAKSSQIYNSSLATVSQDSWISWIFSSIIRGGSWISHLDFLRRLTVQPLRISFW</sequence>
<proteinExistence type="predicted"/>
<dbReference type="EMBL" id="JEMT01026672">
    <property type="protein sequence ID" value="EXX58617.1"/>
    <property type="molecule type" value="Genomic_DNA"/>
</dbReference>
<dbReference type="HOGENOM" id="CLU_002435_0_0_1"/>
<evidence type="ECO:0000259" key="1">
    <source>
        <dbReference type="PROSITE" id="PS50879"/>
    </source>
</evidence>
<dbReference type="InterPro" id="IPR012337">
    <property type="entry name" value="RNaseH-like_sf"/>
</dbReference>
<name>A0A015IN35_RHIIW</name>
<reference evidence="2 3" key="1">
    <citation type="submission" date="2014-02" db="EMBL/GenBank/DDBJ databases">
        <title>Single nucleus genome sequencing reveals high similarity among nuclei of an endomycorrhizal fungus.</title>
        <authorList>
            <person name="Lin K."/>
            <person name="Geurts R."/>
            <person name="Zhang Z."/>
            <person name="Limpens E."/>
            <person name="Saunders D.G."/>
            <person name="Mu D."/>
            <person name="Pang E."/>
            <person name="Cao H."/>
            <person name="Cha H."/>
            <person name="Lin T."/>
            <person name="Zhou Q."/>
            <person name="Shang Y."/>
            <person name="Li Y."/>
            <person name="Ivanov S."/>
            <person name="Sharma T."/>
            <person name="Velzen R.V."/>
            <person name="Ruijter N.D."/>
            <person name="Aanen D.K."/>
            <person name="Win J."/>
            <person name="Kamoun S."/>
            <person name="Bisseling T."/>
            <person name="Huang S."/>
        </authorList>
    </citation>
    <scope>NUCLEOTIDE SEQUENCE [LARGE SCALE GENOMIC DNA]</scope>
    <source>
        <strain evidence="3">DAOM197198w</strain>
    </source>
</reference>
<feature type="domain" description="RNase H type-1" evidence="1">
    <location>
        <begin position="194"/>
        <end position="340"/>
    </location>
</feature>
<dbReference type="GO" id="GO:0004523">
    <property type="term" value="F:RNA-DNA hybrid ribonuclease activity"/>
    <property type="evidence" value="ECO:0007669"/>
    <property type="project" value="InterPro"/>
</dbReference>
<dbReference type="AlphaFoldDB" id="A0A015IN35"/>
<dbReference type="InterPro" id="IPR044730">
    <property type="entry name" value="RNase_H-like_dom_plant"/>
</dbReference>
<dbReference type="InterPro" id="IPR002156">
    <property type="entry name" value="RNaseH_domain"/>
</dbReference>
<dbReference type="GO" id="GO:0003676">
    <property type="term" value="F:nucleic acid binding"/>
    <property type="evidence" value="ECO:0007669"/>
    <property type="project" value="InterPro"/>
</dbReference>
<comment type="caution">
    <text evidence="2">The sequence shown here is derived from an EMBL/GenBank/DDBJ whole genome shotgun (WGS) entry which is preliminary data.</text>
</comment>
<dbReference type="InterPro" id="IPR036397">
    <property type="entry name" value="RNaseH_sf"/>
</dbReference>
<dbReference type="Gene3D" id="3.30.420.10">
    <property type="entry name" value="Ribonuclease H-like superfamily/Ribonuclease H"/>
    <property type="match status" value="1"/>
</dbReference>
<evidence type="ECO:0000313" key="2">
    <source>
        <dbReference type="EMBL" id="EXX58617.1"/>
    </source>
</evidence>
<dbReference type="OrthoDB" id="2387136at2759"/>
<dbReference type="Proteomes" id="UP000022910">
    <property type="component" value="Unassembled WGS sequence"/>
</dbReference>
<organism evidence="2 3">
    <name type="scientific">Rhizophagus irregularis (strain DAOM 197198w)</name>
    <name type="common">Glomus intraradices</name>
    <dbReference type="NCBI Taxonomy" id="1432141"/>
    <lineage>
        <taxon>Eukaryota</taxon>
        <taxon>Fungi</taxon>
        <taxon>Fungi incertae sedis</taxon>
        <taxon>Mucoromycota</taxon>
        <taxon>Glomeromycotina</taxon>
        <taxon>Glomeromycetes</taxon>
        <taxon>Glomerales</taxon>
        <taxon>Glomeraceae</taxon>
        <taxon>Rhizophagus</taxon>
    </lineage>
</organism>
<dbReference type="CDD" id="cd06222">
    <property type="entry name" value="RNase_H_like"/>
    <property type="match status" value="1"/>
</dbReference>
<keyword evidence="3" id="KW-1185">Reference proteome</keyword>
<gene>
    <name evidence="2" type="ORF">RirG_196340</name>
</gene>
<protein>
    <recommendedName>
        <fullName evidence="1">RNase H type-1 domain-containing protein</fullName>
    </recommendedName>
</protein>